<proteinExistence type="predicted"/>
<reference evidence="2 3" key="1">
    <citation type="journal article" date="2020" name="Nature">
        <title>Six reference-quality genomes reveal evolution of bat adaptations.</title>
        <authorList>
            <person name="Jebb D."/>
            <person name="Huang Z."/>
            <person name="Pippel M."/>
            <person name="Hughes G.M."/>
            <person name="Lavrichenko K."/>
            <person name="Devanna P."/>
            <person name="Winkler S."/>
            <person name="Jermiin L.S."/>
            <person name="Skirmuntt E.C."/>
            <person name="Katzourakis A."/>
            <person name="Burkitt-Gray L."/>
            <person name="Ray D.A."/>
            <person name="Sullivan K.A.M."/>
            <person name="Roscito J.G."/>
            <person name="Kirilenko B.M."/>
            <person name="Davalos L.M."/>
            <person name="Corthals A.P."/>
            <person name="Power M.L."/>
            <person name="Jones G."/>
            <person name="Ransome R.D."/>
            <person name="Dechmann D.K.N."/>
            <person name="Locatelli A.G."/>
            <person name="Puechmaille S.J."/>
            <person name="Fedrigo O."/>
            <person name="Jarvis E.D."/>
            <person name="Hiller M."/>
            <person name="Vernes S.C."/>
            <person name="Myers E.W."/>
            <person name="Teeling E.C."/>
        </authorList>
    </citation>
    <scope>NUCLEOTIDE SEQUENCE [LARGE SCALE GENOMIC DNA]</scope>
    <source>
        <strain evidence="2">Bat1K_MPI-CBG_1</strain>
    </source>
</reference>
<organism evidence="2 3">
    <name type="scientific">Phyllostomus discolor</name>
    <name type="common">pale spear-nosed bat</name>
    <dbReference type="NCBI Taxonomy" id="89673"/>
    <lineage>
        <taxon>Eukaryota</taxon>
        <taxon>Metazoa</taxon>
        <taxon>Chordata</taxon>
        <taxon>Craniata</taxon>
        <taxon>Vertebrata</taxon>
        <taxon>Euteleostomi</taxon>
        <taxon>Mammalia</taxon>
        <taxon>Eutheria</taxon>
        <taxon>Laurasiatheria</taxon>
        <taxon>Chiroptera</taxon>
        <taxon>Yangochiroptera</taxon>
        <taxon>Phyllostomidae</taxon>
        <taxon>Phyllostominae</taxon>
        <taxon>Phyllostomus</taxon>
    </lineage>
</organism>
<evidence type="ECO:0000256" key="1">
    <source>
        <dbReference type="SAM" id="MobiDB-lite"/>
    </source>
</evidence>
<feature type="region of interest" description="Disordered" evidence="1">
    <location>
        <begin position="32"/>
        <end position="67"/>
    </location>
</feature>
<feature type="region of interest" description="Disordered" evidence="1">
    <location>
        <begin position="107"/>
        <end position="141"/>
    </location>
</feature>
<comment type="caution">
    <text evidence="2">The sequence shown here is derived from an EMBL/GenBank/DDBJ whole genome shotgun (WGS) entry which is preliminary data.</text>
</comment>
<sequence>MRWVYVPRGGGPRCNPSLWAWGWKGLVPRPGWAGPEATQHGPPREALPEAPKTSRGGPRREGRAGACSTGALLERSTHPATLFCLVLAPKFQVRTWRLGGPWGQSPAPLPAAGRRPSHGALRSCWKGPSSQARVPPTSAAEALEDTLGPSLSPWLLFGKTTQNL</sequence>
<dbReference type="AlphaFoldDB" id="A0A833YUH6"/>
<protein>
    <submittedName>
        <fullName evidence="2">Uncharacterized protein</fullName>
    </submittedName>
</protein>
<dbReference type="EMBL" id="JABVXQ010000013">
    <property type="protein sequence ID" value="KAF6081999.1"/>
    <property type="molecule type" value="Genomic_DNA"/>
</dbReference>
<dbReference type="Proteomes" id="UP000664940">
    <property type="component" value="Unassembled WGS sequence"/>
</dbReference>
<accession>A0A833YUH6</accession>
<gene>
    <name evidence="2" type="ORF">HJG60_008967</name>
</gene>
<name>A0A833YUH6_9CHIR</name>
<evidence type="ECO:0000313" key="2">
    <source>
        <dbReference type="EMBL" id="KAF6081999.1"/>
    </source>
</evidence>
<evidence type="ECO:0000313" key="3">
    <source>
        <dbReference type="Proteomes" id="UP000664940"/>
    </source>
</evidence>